<evidence type="ECO:0000313" key="12">
    <source>
        <dbReference type="Proteomes" id="UP000831768"/>
    </source>
</evidence>
<evidence type="ECO:0000256" key="4">
    <source>
        <dbReference type="ARBA" id="ARBA00022692"/>
    </source>
</evidence>
<feature type="transmembrane region" description="Helical" evidence="9">
    <location>
        <begin position="441"/>
        <end position="460"/>
    </location>
</feature>
<dbReference type="Proteomes" id="UP000831768">
    <property type="component" value="Chromosome"/>
</dbReference>
<dbReference type="Pfam" id="PF02355">
    <property type="entry name" value="SecD_SecF_C"/>
    <property type="match status" value="1"/>
</dbReference>
<keyword evidence="8 9" id="KW-0472">Membrane</keyword>
<dbReference type="InterPro" id="IPR022813">
    <property type="entry name" value="SecD/SecF_arch_bac"/>
</dbReference>
<dbReference type="AlphaFoldDB" id="A0A8U0A5W1"/>
<dbReference type="GO" id="GO:0065002">
    <property type="term" value="P:intracellular protein transmembrane transport"/>
    <property type="evidence" value="ECO:0007669"/>
    <property type="project" value="UniProtKB-UniRule"/>
</dbReference>
<dbReference type="InterPro" id="IPR048634">
    <property type="entry name" value="SecD_SecF_C"/>
</dbReference>
<evidence type="ECO:0000256" key="7">
    <source>
        <dbReference type="ARBA" id="ARBA00023010"/>
    </source>
</evidence>
<dbReference type="KEGG" id="haad:MW046_05390"/>
<dbReference type="InterPro" id="IPR024912">
    <property type="entry name" value="SecD_arc"/>
</dbReference>
<proteinExistence type="inferred from homology"/>
<keyword evidence="2 9" id="KW-0813">Transport</keyword>
<comment type="subunit">
    <text evidence="9">Part of the protein translocation apparatus. Forms a complex with SecF.</text>
</comment>
<dbReference type="GO" id="GO:0006605">
    <property type="term" value="P:protein targeting"/>
    <property type="evidence" value="ECO:0007669"/>
    <property type="project" value="UniProtKB-UniRule"/>
</dbReference>
<dbReference type="EMBL" id="CP096019">
    <property type="protein sequence ID" value="UPM43878.1"/>
    <property type="molecule type" value="Genomic_DNA"/>
</dbReference>
<gene>
    <name evidence="9" type="primary">secD</name>
    <name evidence="11" type="ORF">MW046_05390</name>
</gene>
<evidence type="ECO:0000256" key="3">
    <source>
        <dbReference type="ARBA" id="ARBA00022475"/>
    </source>
</evidence>
<keyword evidence="12" id="KW-1185">Reference proteome</keyword>
<name>A0A8U0A5W1_9EURY</name>
<dbReference type="Gene3D" id="1.20.1640.10">
    <property type="entry name" value="Multidrug efflux transporter AcrB transmembrane domain"/>
    <property type="match status" value="1"/>
</dbReference>
<evidence type="ECO:0000313" key="11">
    <source>
        <dbReference type="EMBL" id="UPM43878.1"/>
    </source>
</evidence>
<accession>A0A8U0A5W1</accession>
<evidence type="ECO:0000256" key="6">
    <source>
        <dbReference type="ARBA" id="ARBA00022989"/>
    </source>
</evidence>
<evidence type="ECO:0000259" key="10">
    <source>
        <dbReference type="Pfam" id="PF02355"/>
    </source>
</evidence>
<sequence length="539" mass="57412">MSRNFSLRENWRIVLLVVIVLLSAVSIFAPVGDGGGAQNDTVGNASDSATEGPTNLQFGLELSGGTRIRAPMVGMTAEDVGFNGSDPQAQTELERALTNELSLSSQDVRVRPTSQDGGTVELFNENVTQEEFARALQNQGKDVQTDDIRDGVTDKTLETAEGVLDRKVTGAGLSGGEVSISRSTTGDEAFIVVEVPNKQPEEVIDLIDDRGTVLVVAHFPVEENGTKTYRNVQLFTQEGIKDVNPANQPEGGRPGVPIILEQNAAKNFSDAMRKFGFLSEPPCTYYTNKNDSGHCLYTVSNGKVINGTITEGEIVSAASMGDLSTKMKRGNFVDDPRFRITSANLSEAQNLALDMRAGALPTTLDIDGGTSTYVQPSLAEKFKLLSLVTGLLTMLAVAGTVAYRYREPRIAVPMVVTAAAEVFILLGFSAAIGLAIDLSHIAGFIAVIGTGVDDLVIIADEILQQGDVSTNRVFRSRFRKAFWVIGAAAATTIVAMLPLAALSLGDLQGFALITIVGVLVGVLITRPAYGDVIRNLVLD</sequence>
<feature type="transmembrane region" description="Helical" evidence="9">
    <location>
        <begin position="384"/>
        <end position="403"/>
    </location>
</feature>
<dbReference type="PANTHER" id="PTHR30081">
    <property type="entry name" value="PROTEIN-EXPORT MEMBRANE PROTEIN SEC"/>
    <property type="match status" value="1"/>
</dbReference>
<dbReference type="GO" id="GO:0005886">
    <property type="term" value="C:plasma membrane"/>
    <property type="evidence" value="ECO:0007669"/>
    <property type="project" value="UniProtKB-SubCell"/>
</dbReference>
<organism evidence="11 12">
    <name type="scientific">Halocatena salina</name>
    <dbReference type="NCBI Taxonomy" id="2934340"/>
    <lineage>
        <taxon>Archaea</taxon>
        <taxon>Methanobacteriati</taxon>
        <taxon>Methanobacteriota</taxon>
        <taxon>Stenosarchaea group</taxon>
        <taxon>Halobacteria</taxon>
        <taxon>Halobacteriales</taxon>
        <taxon>Natronomonadaceae</taxon>
        <taxon>Halocatena</taxon>
    </lineage>
</organism>
<keyword evidence="3 9" id="KW-1003">Cell membrane</keyword>
<reference evidence="11" key="1">
    <citation type="submission" date="2022-04" db="EMBL/GenBank/DDBJ databases">
        <title>Halocatena sp. nov., isolated from a salt lake.</title>
        <authorList>
            <person name="Cui H.-L."/>
        </authorList>
    </citation>
    <scope>NUCLEOTIDE SEQUENCE</scope>
    <source>
        <strain evidence="11">AD-1</strain>
    </source>
</reference>
<evidence type="ECO:0000256" key="9">
    <source>
        <dbReference type="HAMAP-Rule" id="MF_01463"/>
    </source>
</evidence>
<keyword evidence="4 9" id="KW-0812">Transmembrane</keyword>
<keyword evidence="6 9" id="KW-1133">Transmembrane helix</keyword>
<comment type="caution">
    <text evidence="9">Lacks conserved residue(s) required for the propagation of feature annotation.</text>
</comment>
<dbReference type="GeneID" id="71927459"/>
<feature type="transmembrane region" description="Helical" evidence="9">
    <location>
        <begin position="507"/>
        <end position="525"/>
    </location>
</feature>
<evidence type="ECO:0000256" key="2">
    <source>
        <dbReference type="ARBA" id="ARBA00022448"/>
    </source>
</evidence>
<comment type="function">
    <text evidence="9">Involved in protein export.</text>
</comment>
<keyword evidence="7 9" id="KW-0811">Translocation</keyword>
<evidence type="ECO:0000256" key="8">
    <source>
        <dbReference type="ARBA" id="ARBA00023136"/>
    </source>
</evidence>
<dbReference type="HAMAP" id="MF_01463_A">
    <property type="entry name" value="SecD_A"/>
    <property type="match status" value="1"/>
</dbReference>
<protein>
    <recommendedName>
        <fullName evidence="9">Protein-export membrane protein SecD</fullName>
    </recommendedName>
</protein>
<dbReference type="SUPFAM" id="SSF82866">
    <property type="entry name" value="Multidrug efflux transporter AcrB transmembrane domain"/>
    <property type="match status" value="1"/>
</dbReference>
<feature type="transmembrane region" description="Helical" evidence="9">
    <location>
        <begin position="481"/>
        <end position="501"/>
    </location>
</feature>
<dbReference type="RefSeq" id="WP_247994537.1">
    <property type="nucleotide sequence ID" value="NZ_CP096019.1"/>
</dbReference>
<feature type="domain" description="Protein export membrane protein SecD/SecF C-terminal" evidence="10">
    <location>
        <begin position="371"/>
        <end position="523"/>
    </location>
</feature>
<dbReference type="PANTHER" id="PTHR30081:SF1">
    <property type="entry name" value="PROTEIN TRANSLOCASE SUBUNIT SECD"/>
    <property type="match status" value="1"/>
</dbReference>
<keyword evidence="5 9" id="KW-0653">Protein transport</keyword>
<evidence type="ECO:0000256" key="5">
    <source>
        <dbReference type="ARBA" id="ARBA00022927"/>
    </source>
</evidence>
<comment type="similarity">
    <text evidence="9">Belongs to the SecD/SecF family. SecD subfamily.</text>
</comment>
<evidence type="ECO:0000256" key="1">
    <source>
        <dbReference type="ARBA" id="ARBA00004651"/>
    </source>
</evidence>
<feature type="transmembrane region" description="Helical" evidence="9">
    <location>
        <begin position="410"/>
        <end position="435"/>
    </location>
</feature>
<comment type="subcellular location">
    <subcellularLocation>
        <location evidence="1 9">Cell membrane</location>
        <topology evidence="1 9">Multi-pass membrane protein</topology>
    </subcellularLocation>
</comment>